<gene>
    <name evidence="1" type="ORF">AVEN_11559_1</name>
</gene>
<organism evidence="1 2">
    <name type="scientific">Araneus ventricosus</name>
    <name type="common">Orbweaver spider</name>
    <name type="synonym">Epeira ventricosa</name>
    <dbReference type="NCBI Taxonomy" id="182803"/>
    <lineage>
        <taxon>Eukaryota</taxon>
        <taxon>Metazoa</taxon>
        <taxon>Ecdysozoa</taxon>
        <taxon>Arthropoda</taxon>
        <taxon>Chelicerata</taxon>
        <taxon>Arachnida</taxon>
        <taxon>Araneae</taxon>
        <taxon>Araneomorphae</taxon>
        <taxon>Entelegynae</taxon>
        <taxon>Araneoidea</taxon>
        <taxon>Araneidae</taxon>
        <taxon>Araneus</taxon>
    </lineage>
</organism>
<comment type="caution">
    <text evidence="1">The sequence shown here is derived from an EMBL/GenBank/DDBJ whole genome shotgun (WGS) entry which is preliminary data.</text>
</comment>
<keyword evidence="2" id="KW-1185">Reference proteome</keyword>
<accession>A0A4Y2EYK7</accession>
<dbReference type="Proteomes" id="UP000499080">
    <property type="component" value="Unassembled WGS sequence"/>
</dbReference>
<evidence type="ECO:0000313" key="1">
    <source>
        <dbReference type="EMBL" id="GBM33921.1"/>
    </source>
</evidence>
<proteinExistence type="predicted"/>
<dbReference type="EMBL" id="BGPR01094223">
    <property type="protein sequence ID" value="GBM33921.1"/>
    <property type="molecule type" value="Genomic_DNA"/>
</dbReference>
<dbReference type="AlphaFoldDB" id="A0A4Y2EYK7"/>
<reference evidence="1 2" key="1">
    <citation type="journal article" date="2019" name="Sci. Rep.">
        <title>Orb-weaving spider Araneus ventricosus genome elucidates the spidroin gene catalogue.</title>
        <authorList>
            <person name="Kono N."/>
            <person name="Nakamura H."/>
            <person name="Ohtoshi R."/>
            <person name="Moran D.A.P."/>
            <person name="Shinohara A."/>
            <person name="Yoshida Y."/>
            <person name="Fujiwara M."/>
            <person name="Mori M."/>
            <person name="Tomita M."/>
            <person name="Arakawa K."/>
        </authorList>
    </citation>
    <scope>NUCLEOTIDE SEQUENCE [LARGE SCALE GENOMIC DNA]</scope>
</reference>
<sequence length="153" mass="16776">MRESLGEATPAGLLLHSQLPLSNLHPFIYVRVQSPSYALLNGQLQQGGRVSGLYSTLLGFRGTSLYSRGLEGGVLILLDISRVPSVAPPLQYYSPPFYSREFSSSLCNSLCSNSSKILHNIYGIDAYVLNALITDLQAEVVHYSYGQSYRNVS</sequence>
<evidence type="ECO:0000313" key="2">
    <source>
        <dbReference type="Proteomes" id="UP000499080"/>
    </source>
</evidence>
<protein>
    <submittedName>
        <fullName evidence="1">Uncharacterized protein</fullName>
    </submittedName>
</protein>
<name>A0A4Y2EYK7_ARAVE</name>